<organism evidence="1 2">
    <name type="scientific">Leptidea sinapis</name>
    <dbReference type="NCBI Taxonomy" id="189913"/>
    <lineage>
        <taxon>Eukaryota</taxon>
        <taxon>Metazoa</taxon>
        <taxon>Ecdysozoa</taxon>
        <taxon>Arthropoda</taxon>
        <taxon>Hexapoda</taxon>
        <taxon>Insecta</taxon>
        <taxon>Pterygota</taxon>
        <taxon>Neoptera</taxon>
        <taxon>Endopterygota</taxon>
        <taxon>Lepidoptera</taxon>
        <taxon>Glossata</taxon>
        <taxon>Ditrysia</taxon>
        <taxon>Papilionoidea</taxon>
        <taxon>Pieridae</taxon>
        <taxon>Dismorphiinae</taxon>
        <taxon>Leptidea</taxon>
    </lineage>
</organism>
<proteinExistence type="predicted"/>
<gene>
    <name evidence="1" type="ORF">LSINAPIS_LOCUS10862</name>
</gene>
<accession>A0A5E4QT93</accession>
<protein>
    <submittedName>
        <fullName evidence="1">Uncharacterized protein</fullName>
    </submittedName>
</protein>
<evidence type="ECO:0000313" key="2">
    <source>
        <dbReference type="Proteomes" id="UP000324832"/>
    </source>
</evidence>
<reference evidence="1 2" key="1">
    <citation type="submission" date="2017-07" db="EMBL/GenBank/DDBJ databases">
        <authorList>
            <person name="Talla V."/>
            <person name="Backstrom N."/>
        </authorList>
    </citation>
    <scope>NUCLEOTIDE SEQUENCE [LARGE SCALE GENOMIC DNA]</scope>
</reference>
<sequence>MLQAAEQLFDNPLADFSNFNRAKTDFLAMEQCFKIYKAQKNARELWAKTLWVNLNPQALVDGIEQFLKDYRSDNII</sequence>
<keyword evidence="2" id="KW-1185">Reference proteome</keyword>
<dbReference type="Proteomes" id="UP000324832">
    <property type="component" value="Unassembled WGS sequence"/>
</dbReference>
<name>A0A5E4QT93_9NEOP</name>
<dbReference type="EMBL" id="FZQP02004490">
    <property type="protein sequence ID" value="VVD00168.1"/>
    <property type="molecule type" value="Genomic_DNA"/>
</dbReference>
<dbReference type="AlphaFoldDB" id="A0A5E4QT93"/>
<evidence type="ECO:0000313" key="1">
    <source>
        <dbReference type="EMBL" id="VVD00168.1"/>
    </source>
</evidence>